<dbReference type="Pfam" id="PF13439">
    <property type="entry name" value="Glyco_transf_4"/>
    <property type="match status" value="1"/>
</dbReference>
<feature type="domain" description="Glycosyltransferase subfamily 4-like N-terminal" evidence="2">
    <location>
        <begin position="15"/>
        <end position="189"/>
    </location>
</feature>
<reference evidence="3 4" key="1">
    <citation type="journal article" date="2016" name="Nat. Commun.">
        <title>Thousands of microbial genomes shed light on interconnected biogeochemical processes in an aquifer system.</title>
        <authorList>
            <person name="Anantharaman K."/>
            <person name="Brown C.T."/>
            <person name="Hug L.A."/>
            <person name="Sharon I."/>
            <person name="Castelle C.J."/>
            <person name="Probst A.J."/>
            <person name="Thomas B.C."/>
            <person name="Singh A."/>
            <person name="Wilkins M.J."/>
            <person name="Karaoz U."/>
            <person name="Brodie E.L."/>
            <person name="Williams K.H."/>
            <person name="Hubbard S.S."/>
            <person name="Banfield J.F."/>
        </authorList>
    </citation>
    <scope>NUCLEOTIDE SEQUENCE [LARGE SCALE GENOMIC DNA]</scope>
</reference>
<gene>
    <name evidence="3" type="ORF">A3A21_00690</name>
</gene>
<evidence type="ECO:0008006" key="5">
    <source>
        <dbReference type="Google" id="ProtNLM"/>
    </source>
</evidence>
<evidence type="ECO:0000313" key="4">
    <source>
        <dbReference type="Proteomes" id="UP000176996"/>
    </source>
</evidence>
<evidence type="ECO:0000313" key="3">
    <source>
        <dbReference type="EMBL" id="OGG40160.1"/>
    </source>
</evidence>
<dbReference type="InterPro" id="IPR028098">
    <property type="entry name" value="Glyco_trans_4-like_N"/>
</dbReference>
<dbReference type="EMBL" id="MFKK01000032">
    <property type="protein sequence ID" value="OGG40160.1"/>
    <property type="molecule type" value="Genomic_DNA"/>
</dbReference>
<dbReference type="PANTHER" id="PTHR45947">
    <property type="entry name" value="SULFOQUINOVOSYL TRANSFERASE SQD2"/>
    <property type="match status" value="1"/>
</dbReference>
<dbReference type="AlphaFoldDB" id="A0A1F6BTB6"/>
<dbReference type="SUPFAM" id="SSF53756">
    <property type="entry name" value="UDP-Glycosyltransferase/glycogen phosphorylase"/>
    <property type="match status" value="1"/>
</dbReference>
<evidence type="ECO:0000259" key="1">
    <source>
        <dbReference type="Pfam" id="PF00534"/>
    </source>
</evidence>
<dbReference type="InterPro" id="IPR050194">
    <property type="entry name" value="Glycosyltransferase_grp1"/>
</dbReference>
<comment type="caution">
    <text evidence="3">The sequence shown here is derived from an EMBL/GenBank/DDBJ whole genome shotgun (WGS) entry which is preliminary data.</text>
</comment>
<sequence>MEYKVAILHDYLNQYGGAERVLEILLEIFPKADIYTLFYDERRLAGKFKANIRKTSFLDIPLVRNNHRLFIPLMSLAASCLKSLTSYDLVISSSAGYAKGFKVKGKKRLCYCHTPLRYAWEEEYMESQTVFPKLMVKTIGRLVAKKLQKWDKKTAKSFDGYIANSTYIAEKMKKYYGIEPEVIYPGADENTFFYDEKEIREEAYLMVGRLVHYKRFDLGIRACEKLGKNLKIVGTGPEEEGLKRIANPKHVEFVGRADDERLRSLYNGARALIFPQTEDFGLVAVEAQMCGLPIIALKSGGAKEIIEEEKTGVFFENQNEDSLIEAIKKFEGKKWDGAYISARAKRFSKNIFKDKMKEIINRYL</sequence>
<evidence type="ECO:0000259" key="2">
    <source>
        <dbReference type="Pfam" id="PF13439"/>
    </source>
</evidence>
<feature type="domain" description="Glycosyl transferase family 1" evidence="1">
    <location>
        <begin position="200"/>
        <end position="345"/>
    </location>
</feature>
<accession>A0A1F6BTB6</accession>
<dbReference type="InterPro" id="IPR001296">
    <property type="entry name" value="Glyco_trans_1"/>
</dbReference>
<dbReference type="STRING" id="1798471.A3A21_00690"/>
<proteinExistence type="predicted"/>
<dbReference type="Gene3D" id="3.40.50.2000">
    <property type="entry name" value="Glycogen Phosphorylase B"/>
    <property type="match status" value="2"/>
</dbReference>
<dbReference type="PANTHER" id="PTHR45947:SF3">
    <property type="entry name" value="SULFOQUINOVOSYL TRANSFERASE SQD2"/>
    <property type="match status" value="1"/>
</dbReference>
<dbReference type="Proteomes" id="UP000176996">
    <property type="component" value="Unassembled WGS sequence"/>
</dbReference>
<protein>
    <recommendedName>
        <fullName evidence="5">Glycosyl transferase family 1 domain-containing protein</fullName>
    </recommendedName>
</protein>
<dbReference type="GO" id="GO:0016757">
    <property type="term" value="F:glycosyltransferase activity"/>
    <property type="evidence" value="ECO:0007669"/>
    <property type="project" value="InterPro"/>
</dbReference>
<organism evidence="3 4">
    <name type="scientific">Candidatus Jorgensenbacteria bacterium RIFCSPLOWO2_01_FULL_45_25b</name>
    <dbReference type="NCBI Taxonomy" id="1798471"/>
    <lineage>
        <taxon>Bacteria</taxon>
        <taxon>Candidatus Joergenseniibacteriota</taxon>
    </lineage>
</organism>
<dbReference type="Pfam" id="PF00534">
    <property type="entry name" value="Glycos_transf_1"/>
    <property type="match status" value="1"/>
</dbReference>
<name>A0A1F6BTB6_9BACT</name>